<keyword evidence="4" id="KW-0809">Transit peptide</keyword>
<dbReference type="GO" id="GO:0008289">
    <property type="term" value="F:lipid binding"/>
    <property type="evidence" value="ECO:0007669"/>
    <property type="project" value="UniProtKB-KW"/>
</dbReference>
<comment type="function">
    <text evidence="6">Membrane-associated protein that warps the membrane surface to access and bind aromatic isoprenes with high specificity, including ubiquinone (CoQ) isoprene intermediates and presents them directly to COQ7, therefore facilitating the COQ7-mediated hydroxylase step. Participates in the biosynthesis of coenzyme Q, also named ubiquinone, an essential lipid-soluble electron transporter for aerobic cellular respiration.</text>
</comment>
<name>A0A238JJG3_9RHOB</name>
<evidence type="ECO:0000256" key="4">
    <source>
        <dbReference type="ARBA" id="ARBA00022946"/>
    </source>
</evidence>
<dbReference type="OrthoDB" id="7201143at2"/>
<evidence type="ECO:0000256" key="6">
    <source>
        <dbReference type="ARBA" id="ARBA00058104"/>
    </source>
</evidence>
<dbReference type="InterPro" id="IPR013718">
    <property type="entry name" value="COQ9_C"/>
</dbReference>
<reference evidence="9" key="1">
    <citation type="submission" date="2017-05" db="EMBL/GenBank/DDBJ databases">
        <authorList>
            <person name="Rodrigo-Torres L."/>
            <person name="Arahal R. D."/>
            <person name="Lucena T."/>
        </authorList>
    </citation>
    <scope>NUCLEOTIDE SEQUENCE [LARGE SCALE GENOMIC DNA]</scope>
    <source>
        <strain evidence="9">CECT 8649</strain>
    </source>
</reference>
<evidence type="ECO:0000256" key="3">
    <source>
        <dbReference type="ARBA" id="ARBA00022688"/>
    </source>
</evidence>
<evidence type="ECO:0000256" key="2">
    <source>
        <dbReference type="ARBA" id="ARBA00010766"/>
    </source>
</evidence>
<dbReference type="GO" id="GO:0006744">
    <property type="term" value="P:ubiquinone biosynthetic process"/>
    <property type="evidence" value="ECO:0007669"/>
    <property type="project" value="UniProtKB-KW"/>
</dbReference>
<dbReference type="RefSeq" id="WP_099249330.1">
    <property type="nucleotide sequence ID" value="NZ_FXXP01000003.1"/>
</dbReference>
<feature type="domain" description="COQ9 C-terminal" evidence="7">
    <location>
        <begin position="117"/>
        <end position="186"/>
    </location>
</feature>
<dbReference type="Proteomes" id="UP000225972">
    <property type="component" value="Unassembled WGS sequence"/>
</dbReference>
<evidence type="ECO:0000313" key="9">
    <source>
        <dbReference type="Proteomes" id="UP000225972"/>
    </source>
</evidence>
<accession>A0A238JJG3</accession>
<dbReference type="PANTHER" id="PTHR21427">
    <property type="entry name" value="UBIQUINONE BIOSYNTHESIS PROTEIN COQ9, MITOCHONDRIAL"/>
    <property type="match status" value="1"/>
</dbReference>
<dbReference type="EMBL" id="FXXP01000003">
    <property type="protein sequence ID" value="SMX29936.1"/>
    <property type="molecule type" value="Genomic_DNA"/>
</dbReference>
<dbReference type="PANTHER" id="PTHR21427:SF19">
    <property type="entry name" value="UBIQUINONE BIOSYNTHESIS PROTEIN COQ9, MITOCHONDRIAL"/>
    <property type="match status" value="1"/>
</dbReference>
<organism evidence="8 9">
    <name type="scientific">Pelagimonas phthalicica</name>
    <dbReference type="NCBI Taxonomy" id="1037362"/>
    <lineage>
        <taxon>Bacteria</taxon>
        <taxon>Pseudomonadati</taxon>
        <taxon>Pseudomonadota</taxon>
        <taxon>Alphaproteobacteria</taxon>
        <taxon>Rhodobacterales</taxon>
        <taxon>Roseobacteraceae</taxon>
        <taxon>Pelagimonas</taxon>
    </lineage>
</organism>
<evidence type="ECO:0000259" key="7">
    <source>
        <dbReference type="Pfam" id="PF08511"/>
    </source>
</evidence>
<comment type="pathway">
    <text evidence="1">Cofactor biosynthesis; ubiquinone biosynthesis.</text>
</comment>
<dbReference type="AlphaFoldDB" id="A0A238JJG3"/>
<sequence>MPDQNPGPVHALLEAALIHVPFDGWTEESFRAAIRDCDLDPVVARGLCPRGALDLAVLYHQQGDDVMAERMHSPEFAAMRIRDKVSFAIRARLEAVEDRELVQRGTTLFALPQNAGDGAKLIWGTADRIWSEMGDSSRDLNWYSKRATLSAVYSSVVLYWLGDQSEGHSATWEFLDRRIENVMQFEKTKAVLRKTPLIGGVMEGIGKLFEQVQAPSSGRSDLPGGRPF</sequence>
<evidence type="ECO:0000313" key="8">
    <source>
        <dbReference type="EMBL" id="SMX29936.1"/>
    </source>
</evidence>
<protein>
    <recommendedName>
        <fullName evidence="7">COQ9 C-terminal domain-containing protein</fullName>
    </recommendedName>
</protein>
<dbReference type="Gene3D" id="1.10.357.10">
    <property type="entry name" value="Tetracycline Repressor, domain 2"/>
    <property type="match status" value="1"/>
</dbReference>
<evidence type="ECO:0000256" key="5">
    <source>
        <dbReference type="ARBA" id="ARBA00023121"/>
    </source>
</evidence>
<comment type="similarity">
    <text evidence="2">Belongs to the COQ9 family.</text>
</comment>
<keyword evidence="9" id="KW-1185">Reference proteome</keyword>
<keyword evidence="3" id="KW-0831">Ubiquinone biosynthesis</keyword>
<keyword evidence="5" id="KW-0446">Lipid-binding</keyword>
<proteinExistence type="inferred from homology"/>
<dbReference type="NCBIfam" id="TIGR02396">
    <property type="entry name" value="diverge_rpsU"/>
    <property type="match status" value="1"/>
</dbReference>
<dbReference type="InterPro" id="IPR012762">
    <property type="entry name" value="Ubiq_biosynth_COQ9"/>
</dbReference>
<evidence type="ECO:0000256" key="1">
    <source>
        <dbReference type="ARBA" id="ARBA00004749"/>
    </source>
</evidence>
<gene>
    <name evidence="8" type="ORF">TRP8649_04076</name>
</gene>
<dbReference type="Pfam" id="PF08511">
    <property type="entry name" value="COQ9"/>
    <property type="match status" value="1"/>
</dbReference>